<keyword evidence="2" id="KW-0472">Membrane</keyword>
<feature type="transmembrane region" description="Helical" evidence="2">
    <location>
        <begin position="165"/>
        <end position="182"/>
    </location>
</feature>
<feature type="region of interest" description="Disordered" evidence="1">
    <location>
        <begin position="1"/>
        <end position="23"/>
    </location>
</feature>
<evidence type="ECO:0000256" key="1">
    <source>
        <dbReference type="SAM" id="MobiDB-lite"/>
    </source>
</evidence>
<accession>A0ABV5X4Y6</accession>
<proteinExistence type="predicted"/>
<feature type="transmembrane region" description="Helical" evidence="2">
    <location>
        <begin position="203"/>
        <end position="225"/>
    </location>
</feature>
<feature type="transmembrane region" description="Helical" evidence="2">
    <location>
        <begin position="361"/>
        <end position="383"/>
    </location>
</feature>
<keyword evidence="4" id="KW-0012">Acyltransferase</keyword>
<feature type="domain" description="Acyltransferase 3" evidence="3">
    <location>
        <begin position="39"/>
        <end position="381"/>
    </location>
</feature>
<reference evidence="4 5" key="1">
    <citation type="submission" date="2024-09" db="EMBL/GenBank/DDBJ databases">
        <authorList>
            <person name="Sun Q."/>
            <person name="Mori K."/>
        </authorList>
    </citation>
    <scope>NUCLEOTIDE SEQUENCE [LARGE SCALE GENOMIC DNA]</scope>
    <source>
        <strain evidence="4 5">JCM 11683</strain>
    </source>
</reference>
<keyword evidence="2" id="KW-1133">Transmembrane helix</keyword>
<gene>
    <name evidence="4" type="ORF">ACFFN1_13890</name>
</gene>
<dbReference type="Pfam" id="PF01757">
    <property type="entry name" value="Acyl_transf_3"/>
    <property type="match status" value="1"/>
</dbReference>
<dbReference type="Proteomes" id="UP001589707">
    <property type="component" value="Unassembled WGS sequence"/>
</dbReference>
<dbReference type="EC" id="2.3.1.-" evidence="4"/>
<dbReference type="EMBL" id="JBHMAU010000113">
    <property type="protein sequence ID" value="MFB9777471.1"/>
    <property type="molecule type" value="Genomic_DNA"/>
</dbReference>
<feature type="transmembrane region" description="Helical" evidence="2">
    <location>
        <begin position="237"/>
        <end position="257"/>
    </location>
</feature>
<name>A0ABV5X4Y6_9MICO</name>
<feature type="compositionally biased region" description="Basic and acidic residues" evidence="1">
    <location>
        <begin position="1"/>
        <end position="17"/>
    </location>
</feature>
<keyword evidence="2" id="KW-0812">Transmembrane</keyword>
<feature type="transmembrane region" description="Helical" evidence="2">
    <location>
        <begin position="124"/>
        <end position="145"/>
    </location>
</feature>
<evidence type="ECO:0000313" key="5">
    <source>
        <dbReference type="Proteomes" id="UP001589707"/>
    </source>
</evidence>
<feature type="transmembrane region" description="Helical" evidence="2">
    <location>
        <begin position="269"/>
        <end position="289"/>
    </location>
</feature>
<dbReference type="InterPro" id="IPR002656">
    <property type="entry name" value="Acyl_transf_3_dom"/>
</dbReference>
<dbReference type="InterPro" id="IPR050623">
    <property type="entry name" value="Glucan_succinyl_AcylTrfase"/>
</dbReference>
<evidence type="ECO:0000256" key="2">
    <source>
        <dbReference type="SAM" id="Phobius"/>
    </source>
</evidence>
<feature type="transmembrane region" description="Helical" evidence="2">
    <location>
        <begin position="331"/>
        <end position="355"/>
    </location>
</feature>
<evidence type="ECO:0000259" key="3">
    <source>
        <dbReference type="Pfam" id="PF01757"/>
    </source>
</evidence>
<protein>
    <submittedName>
        <fullName evidence="4">Acyltransferase</fullName>
        <ecNumber evidence="4">2.3.1.-</ecNumber>
    </submittedName>
</protein>
<dbReference type="GO" id="GO:0016746">
    <property type="term" value="F:acyltransferase activity"/>
    <property type="evidence" value="ECO:0007669"/>
    <property type="project" value="UniProtKB-KW"/>
</dbReference>
<comment type="caution">
    <text evidence="4">The sequence shown here is derived from an EMBL/GenBank/DDBJ whole genome shotgun (WGS) entry which is preliminary data.</text>
</comment>
<feature type="transmembrane region" description="Helical" evidence="2">
    <location>
        <begin position="84"/>
        <end position="104"/>
    </location>
</feature>
<feature type="transmembrane region" description="Helical" evidence="2">
    <location>
        <begin position="44"/>
        <end position="64"/>
    </location>
</feature>
<dbReference type="PANTHER" id="PTHR36927">
    <property type="entry name" value="BLR4337 PROTEIN"/>
    <property type="match status" value="1"/>
</dbReference>
<dbReference type="PANTHER" id="PTHR36927:SF4">
    <property type="entry name" value="BLR5718 PROTEIN"/>
    <property type="match status" value="1"/>
</dbReference>
<feature type="transmembrane region" description="Helical" evidence="2">
    <location>
        <begin position="295"/>
        <end position="319"/>
    </location>
</feature>
<dbReference type="RefSeq" id="WP_376841434.1">
    <property type="nucleotide sequence ID" value="NZ_JBHMAU010000113.1"/>
</dbReference>
<keyword evidence="5" id="KW-1185">Reference proteome</keyword>
<organism evidence="4 5">
    <name type="scientific">Brevibacterium otitidis</name>
    <dbReference type="NCBI Taxonomy" id="53364"/>
    <lineage>
        <taxon>Bacteria</taxon>
        <taxon>Bacillati</taxon>
        <taxon>Actinomycetota</taxon>
        <taxon>Actinomycetes</taxon>
        <taxon>Micrococcales</taxon>
        <taxon>Brevibacteriaceae</taxon>
        <taxon>Brevibacterium</taxon>
    </lineage>
</organism>
<sequence length="393" mass="42738">MPRPFTARERQDAHLMHGESQPTLRRPHRAEAAARPRLPWIDTVRVAVTVLVIAHHCAVTYGNIPVWFYNEPPQDPSAYALDALVVLNQTWFMGLFFLISGYFVPVSVDRHGPRTFTRDRLIRLGLPLFGFVLIVRPHANFHSWLLDPDRPSYALHYLRTIDAGPAWFLEVLLVLSLIYAIYRAARGTPCPARDAASELRPGVAVGLLLALMAVMAATGAAWRLIVPDGTHWPVVGLPTPSFLPQYALMFAAGVLASRHRWLEHVPTSVAAMSAVLSALPLAVLAPGMMSPDPRVSAVAAGVLTAALGAGLSVVVLVIFRRLAPGTGPIQRFLSANAFTVYVIHPAILVGLALMLREVTAPAIAEFGVLFLLAVPACWLLAAVRTIPGVKKIM</sequence>
<evidence type="ECO:0000313" key="4">
    <source>
        <dbReference type="EMBL" id="MFB9777471.1"/>
    </source>
</evidence>
<keyword evidence="4" id="KW-0808">Transferase</keyword>